<dbReference type="Gene3D" id="3.30.70.330">
    <property type="match status" value="1"/>
</dbReference>
<dbReference type="WBParaSite" id="PSU_v2.g20952.t1">
    <property type="protein sequence ID" value="PSU_v2.g20952.t1"/>
    <property type="gene ID" value="PSU_v2.g20952"/>
</dbReference>
<evidence type="ECO:0000256" key="1">
    <source>
        <dbReference type="ARBA" id="ARBA00022884"/>
    </source>
</evidence>
<dbReference type="Proteomes" id="UP000887577">
    <property type="component" value="Unplaced"/>
</dbReference>
<proteinExistence type="predicted"/>
<accession>A0A914YPL6</accession>
<dbReference type="InterPro" id="IPR012677">
    <property type="entry name" value="Nucleotide-bd_a/b_plait_sf"/>
</dbReference>
<dbReference type="InterPro" id="IPR014886">
    <property type="entry name" value="La_xRRM"/>
</dbReference>
<feature type="domain" description="XRRM" evidence="3">
    <location>
        <begin position="82"/>
        <end position="221"/>
    </location>
</feature>
<evidence type="ECO:0000313" key="4">
    <source>
        <dbReference type="Proteomes" id="UP000887577"/>
    </source>
</evidence>
<dbReference type="Pfam" id="PF08777">
    <property type="entry name" value="RRM_3"/>
    <property type="match status" value="1"/>
</dbReference>
<dbReference type="GO" id="GO:0003723">
    <property type="term" value="F:RNA binding"/>
    <property type="evidence" value="ECO:0007669"/>
    <property type="project" value="UniProtKB-KW"/>
</dbReference>
<keyword evidence="4" id="KW-1185">Reference proteome</keyword>
<protein>
    <submittedName>
        <fullName evidence="5">XRRM domain-containing protein</fullName>
    </submittedName>
</protein>
<sequence>MSKKAKIPLTWENPSGQWHLGKKYFHQLAQVYKDDENLQMDLNQEWAKMVAKNNKDRKIAEKPLIKDMKDEVYNDIVHIATDWLRGHVMHVSGLPIENFDINLFKEFLNKYAPIGYIVYKEGGTEANIRFHSTEKNVAFKVIKKMNKKIVFENIKDSDGKIHFQGQEIHCKVLEGEEEEKFWAEILEGDEEENYRRNFIIKNLLAKEFQHFQPNNYESILKTLNASFFLYYI</sequence>
<organism evidence="4 5">
    <name type="scientific">Panagrolaimus superbus</name>
    <dbReference type="NCBI Taxonomy" id="310955"/>
    <lineage>
        <taxon>Eukaryota</taxon>
        <taxon>Metazoa</taxon>
        <taxon>Ecdysozoa</taxon>
        <taxon>Nematoda</taxon>
        <taxon>Chromadorea</taxon>
        <taxon>Rhabditida</taxon>
        <taxon>Tylenchina</taxon>
        <taxon>Panagrolaimomorpha</taxon>
        <taxon>Panagrolaimoidea</taxon>
        <taxon>Panagrolaimidae</taxon>
        <taxon>Panagrolaimus</taxon>
    </lineage>
</organism>
<dbReference type="GO" id="GO:1990904">
    <property type="term" value="C:ribonucleoprotein complex"/>
    <property type="evidence" value="ECO:0007669"/>
    <property type="project" value="UniProtKB-UniRule"/>
</dbReference>
<evidence type="ECO:0000313" key="5">
    <source>
        <dbReference type="WBParaSite" id="PSU_v2.g20952.t1"/>
    </source>
</evidence>
<keyword evidence="1 2" id="KW-0694">RNA-binding</keyword>
<name>A0A914YPL6_9BILA</name>
<evidence type="ECO:0000259" key="3">
    <source>
        <dbReference type="PROSITE" id="PS51939"/>
    </source>
</evidence>
<evidence type="ECO:0000256" key="2">
    <source>
        <dbReference type="PROSITE-ProRule" id="PRU01288"/>
    </source>
</evidence>
<dbReference type="PROSITE" id="PS51939">
    <property type="entry name" value="XRRM"/>
    <property type="match status" value="1"/>
</dbReference>
<reference evidence="5" key="1">
    <citation type="submission" date="2022-11" db="UniProtKB">
        <authorList>
            <consortium name="WormBaseParasite"/>
        </authorList>
    </citation>
    <scope>IDENTIFICATION</scope>
</reference>
<dbReference type="AlphaFoldDB" id="A0A914YPL6"/>